<keyword evidence="2" id="KW-0333">Golgi apparatus</keyword>
<dbReference type="InterPro" id="IPR038261">
    <property type="entry name" value="GPP34-like_sf"/>
</dbReference>
<dbReference type="GO" id="GO:0012505">
    <property type="term" value="C:endomembrane system"/>
    <property type="evidence" value="ECO:0007669"/>
    <property type="project" value="UniProtKB-ARBA"/>
</dbReference>
<evidence type="ECO:0000313" key="5">
    <source>
        <dbReference type="EMBL" id="MBG0561479.1"/>
    </source>
</evidence>
<name>A0A931G0K4_9ACTN</name>
<dbReference type="RefSeq" id="WP_196413266.1">
    <property type="nucleotide sequence ID" value="NZ_JADQTO010000003.1"/>
</dbReference>
<comment type="subcellular location">
    <subcellularLocation>
        <location evidence="1">Golgi apparatus membrane</location>
        <topology evidence="1">Peripheral membrane protein</topology>
        <orientation evidence="1">Cytoplasmic side</orientation>
    </subcellularLocation>
</comment>
<reference evidence="5" key="1">
    <citation type="submission" date="2020-11" db="EMBL/GenBank/DDBJ databases">
        <title>Isolation and identification of active actinomycetes.</title>
        <authorList>
            <person name="Sun X."/>
        </authorList>
    </citation>
    <scope>NUCLEOTIDE SEQUENCE</scope>
    <source>
        <strain evidence="5">NEAU-A11</strain>
    </source>
</reference>
<dbReference type="Proteomes" id="UP000598146">
    <property type="component" value="Unassembled WGS sequence"/>
</dbReference>
<evidence type="ECO:0000313" key="6">
    <source>
        <dbReference type="Proteomes" id="UP000598146"/>
    </source>
</evidence>
<evidence type="ECO:0000256" key="4">
    <source>
        <dbReference type="ARBA" id="ARBA00023136"/>
    </source>
</evidence>
<keyword evidence="3" id="KW-0446">Lipid-binding</keyword>
<keyword evidence="4" id="KW-0472">Membrane</keyword>
<dbReference type="InterPro" id="IPR008628">
    <property type="entry name" value="GPP34-like"/>
</dbReference>
<proteinExistence type="predicted"/>
<gene>
    <name evidence="5" type="ORF">I4J89_08390</name>
</gene>
<dbReference type="Pfam" id="PF05719">
    <property type="entry name" value="GPP34"/>
    <property type="match status" value="1"/>
</dbReference>
<evidence type="ECO:0000256" key="2">
    <source>
        <dbReference type="ARBA" id="ARBA00023034"/>
    </source>
</evidence>
<keyword evidence="6" id="KW-1185">Reference proteome</keyword>
<comment type="caution">
    <text evidence="5">The sequence shown here is derived from an EMBL/GenBank/DDBJ whole genome shotgun (WGS) entry which is preliminary data.</text>
</comment>
<protein>
    <submittedName>
        <fullName evidence="5">GPP34 family phosphoprotein</fullName>
    </submittedName>
</protein>
<dbReference type="GO" id="GO:0070273">
    <property type="term" value="F:phosphatidylinositol-4-phosphate binding"/>
    <property type="evidence" value="ECO:0007669"/>
    <property type="project" value="InterPro"/>
</dbReference>
<dbReference type="AlphaFoldDB" id="A0A931G0K4"/>
<evidence type="ECO:0000256" key="3">
    <source>
        <dbReference type="ARBA" id="ARBA00023121"/>
    </source>
</evidence>
<sequence length="234" mass="25138">MRRLEPDPVLVREQLFLLAHDETRHMRPRLHVPALAAGLAGATVMDLLITQRVAIESGVVHADRFQRDSTGDPITDDVLALIMDAVPAPALPAVLRAAGPGLYERTAAALVHKGVIVEGPQRRWRKAKEYEIANERIAVRVRARVGYRIDGRDAPSPDADCLCALVAVLGLHAALLRGPRAEVEPMLHRVVQDLPANARQARGDGDPPHPVAAAPVVASAVLDAVRSLATAAMN</sequence>
<dbReference type="GO" id="GO:0005737">
    <property type="term" value="C:cytoplasm"/>
    <property type="evidence" value="ECO:0007669"/>
    <property type="project" value="UniProtKB-ARBA"/>
</dbReference>
<dbReference type="Gene3D" id="1.10.3630.10">
    <property type="entry name" value="yeast vps74-n-term truncation variant domain like"/>
    <property type="match status" value="1"/>
</dbReference>
<evidence type="ECO:0000256" key="1">
    <source>
        <dbReference type="ARBA" id="ARBA00004255"/>
    </source>
</evidence>
<accession>A0A931G0K4</accession>
<organism evidence="5 6">
    <name type="scientific">Actinoplanes aureus</name>
    <dbReference type="NCBI Taxonomy" id="2792083"/>
    <lineage>
        <taxon>Bacteria</taxon>
        <taxon>Bacillati</taxon>
        <taxon>Actinomycetota</taxon>
        <taxon>Actinomycetes</taxon>
        <taxon>Micromonosporales</taxon>
        <taxon>Micromonosporaceae</taxon>
        <taxon>Actinoplanes</taxon>
    </lineage>
</organism>
<dbReference type="EMBL" id="JADQTO010000003">
    <property type="protein sequence ID" value="MBG0561479.1"/>
    <property type="molecule type" value="Genomic_DNA"/>
</dbReference>